<evidence type="ECO:0000256" key="6">
    <source>
        <dbReference type="ARBA" id="ARBA00023136"/>
    </source>
</evidence>
<dbReference type="PRINTS" id="PR00489">
    <property type="entry name" value="FRIZZLED"/>
</dbReference>
<accession>T1DBJ2</accession>
<feature type="chain" id="PRO_5004586672" evidence="11">
    <location>
        <begin position="20"/>
        <end position="626"/>
    </location>
</feature>
<feature type="transmembrane region" description="Helical" evidence="10">
    <location>
        <begin position="308"/>
        <end position="333"/>
    </location>
</feature>
<dbReference type="SMART" id="SM01330">
    <property type="entry name" value="Frizzled"/>
    <property type="match status" value="1"/>
</dbReference>
<comment type="subcellular location">
    <subcellularLocation>
        <location evidence="1">Membrane</location>
        <topology evidence="1">Multi-pass membrane protein</topology>
    </subcellularLocation>
</comment>
<keyword evidence="3" id="KW-0217">Developmental protein</keyword>
<dbReference type="InterPro" id="IPR036790">
    <property type="entry name" value="Frizzled_dom_sf"/>
</dbReference>
<evidence type="ECO:0000259" key="13">
    <source>
        <dbReference type="PROSITE" id="PS50261"/>
    </source>
</evidence>
<evidence type="ECO:0000256" key="11">
    <source>
        <dbReference type="SAM" id="SignalP"/>
    </source>
</evidence>
<comment type="caution">
    <text evidence="9">Lacks conserved residue(s) required for the propagation of feature annotation.</text>
</comment>
<dbReference type="GO" id="GO:0060070">
    <property type="term" value="P:canonical Wnt signaling pathway"/>
    <property type="evidence" value="ECO:0007669"/>
    <property type="project" value="TreeGrafter"/>
</dbReference>
<protein>
    <submittedName>
        <fullName evidence="14">Fzd-5/8-4</fullName>
    </submittedName>
</protein>
<dbReference type="PROSITE" id="PS50261">
    <property type="entry name" value="G_PROTEIN_RECEP_F2_4"/>
    <property type="match status" value="1"/>
</dbReference>
<dbReference type="SUPFAM" id="SSF63501">
    <property type="entry name" value="Frizzled cysteine-rich domain"/>
    <property type="match status" value="1"/>
</dbReference>
<evidence type="ECO:0000256" key="1">
    <source>
        <dbReference type="ARBA" id="ARBA00004141"/>
    </source>
</evidence>
<dbReference type="GO" id="GO:0042813">
    <property type="term" value="F:Wnt receptor activity"/>
    <property type="evidence" value="ECO:0007669"/>
    <property type="project" value="TreeGrafter"/>
</dbReference>
<name>T1DBJ2_SCHMD</name>
<feature type="transmembrane region" description="Helical" evidence="10">
    <location>
        <begin position="264"/>
        <end position="284"/>
    </location>
</feature>
<sequence>MILICLLFSSSHLLLTSSGSQIGDDKLSSASKHLANNQLAIDRASADRSNQENFRPNKCVPIAIPMCKNIGYNLTYMPNEFHHETQEEAGLVVHQFYPLVEIACSDNLRLFLCSLYAPICLPNWPKPIQACRSVCESARDGCAPVMNTYGFKWPKSMDCDKLTENQACLKKDTKNVTKPPSKGCECKCRSPYIYDNKPQFNSVITGGVANCFQSCHSANFVSIDKSFVTFWLGLWAVLCCLSSTATVLTFLLDRSRFKYPERPIVFLSGCYMMVSIGYIIRVAVGHELIACDGDKLRYGTTGPARCSIVFLLIYFFGMAASVWWVILTITWFLSAGLKWGSEAISKYSEIFHFLAWFLSGVKSILALTLVAIDGDPVGGICYIGNTNSLNLKLFLIVPLTVYLLIGSCFLLSGFIALISIRKTIRAKGESKTDKLEKLMMRIGIFGLLYSVPAAVVIGCHLYEVKNREFWEKSNNCYCNRNIKSQENFSKPEYSVFMLKYFMCLVVGITSGFWIWTSKTLDSWHNAFRRLSQSICGQSDKHTKQFPGNEQETPLCQINSNQITNGKPIEQCLVNQTALINPATHTGNLYTQHPMDSNALTHHIAGNVQHHLFVHKANSDLASVSRV</sequence>
<feature type="transmembrane region" description="Helical" evidence="10">
    <location>
        <begin position="438"/>
        <end position="463"/>
    </location>
</feature>
<dbReference type="InterPro" id="IPR015526">
    <property type="entry name" value="Frizzled/SFRP"/>
</dbReference>
<evidence type="ECO:0000256" key="8">
    <source>
        <dbReference type="ARBA" id="ARBA00023170"/>
    </source>
</evidence>
<evidence type="ECO:0000259" key="12">
    <source>
        <dbReference type="PROSITE" id="PS50038"/>
    </source>
</evidence>
<evidence type="ECO:0000256" key="2">
    <source>
        <dbReference type="ARBA" id="ARBA00008077"/>
    </source>
</evidence>
<feature type="signal peptide" evidence="11">
    <location>
        <begin position="1"/>
        <end position="19"/>
    </location>
</feature>
<evidence type="ECO:0000313" key="14">
    <source>
        <dbReference type="EMBL" id="JAA92560.1"/>
    </source>
</evidence>
<organism evidence="14">
    <name type="scientific">Schmidtea mediterranea</name>
    <name type="common">Freshwater planarian flatworm</name>
    <dbReference type="NCBI Taxonomy" id="79327"/>
    <lineage>
        <taxon>Eukaryota</taxon>
        <taxon>Metazoa</taxon>
        <taxon>Spiralia</taxon>
        <taxon>Lophotrochozoa</taxon>
        <taxon>Platyhelminthes</taxon>
        <taxon>Rhabditophora</taxon>
        <taxon>Seriata</taxon>
        <taxon>Tricladida</taxon>
        <taxon>Continenticola</taxon>
        <taxon>Geoplanoidea</taxon>
        <taxon>Dugesiidae</taxon>
        <taxon>Schmidtea</taxon>
    </lineage>
</organism>
<feature type="domain" description="G-protein coupled receptors family 2 profile 2" evidence="13">
    <location>
        <begin position="226"/>
        <end position="522"/>
    </location>
</feature>
<evidence type="ECO:0000256" key="3">
    <source>
        <dbReference type="ARBA" id="ARBA00022473"/>
    </source>
</evidence>
<feature type="disulfide bond" evidence="9">
    <location>
        <begin position="135"/>
        <end position="159"/>
    </location>
</feature>
<dbReference type="EMBL" id="GAKV01000008">
    <property type="protein sequence ID" value="JAA92560.1"/>
    <property type="molecule type" value="mRNA"/>
</dbReference>
<comment type="similarity">
    <text evidence="2">Belongs to the G-protein coupled receptor Fz/Smo family.</text>
</comment>
<reference evidence="14" key="1">
    <citation type="submission" date="2013-06" db="EMBL/GenBank/DDBJ databases">
        <title>Reactivating head regrowth in a regeneration deficient planarian species.</title>
        <authorList>
            <person name="Liu S.-Y."/>
            <person name="Brandl H."/>
            <person name="Henry I."/>
            <person name="Rink J."/>
        </authorList>
    </citation>
    <scope>NUCLEOTIDE SEQUENCE</scope>
</reference>
<feature type="transmembrane region" description="Helical" evidence="10">
    <location>
        <begin position="353"/>
        <end position="372"/>
    </location>
</feature>
<keyword evidence="11" id="KW-0732">Signal</keyword>
<evidence type="ECO:0000256" key="4">
    <source>
        <dbReference type="ARBA" id="ARBA00022692"/>
    </source>
</evidence>
<evidence type="ECO:0000256" key="7">
    <source>
        <dbReference type="ARBA" id="ARBA00023157"/>
    </source>
</evidence>
<dbReference type="GO" id="GO:0035567">
    <property type="term" value="P:non-canonical Wnt signaling pathway"/>
    <property type="evidence" value="ECO:0007669"/>
    <property type="project" value="TreeGrafter"/>
</dbReference>
<keyword evidence="7 9" id="KW-1015">Disulfide bond</keyword>
<proteinExistence type="evidence at transcript level"/>
<feature type="domain" description="FZ" evidence="12">
    <location>
        <begin position="54"/>
        <end position="171"/>
    </location>
</feature>
<dbReference type="InterPro" id="IPR017981">
    <property type="entry name" value="GPCR_2-like_7TM"/>
</dbReference>
<dbReference type="CDD" id="cd15035">
    <property type="entry name" value="7tmF_FZD5_FZD8-like"/>
    <property type="match status" value="1"/>
</dbReference>
<evidence type="ECO:0000256" key="9">
    <source>
        <dbReference type="PROSITE-ProRule" id="PRU00090"/>
    </source>
</evidence>
<dbReference type="GO" id="GO:0017147">
    <property type="term" value="F:Wnt-protein binding"/>
    <property type="evidence" value="ECO:0007669"/>
    <property type="project" value="TreeGrafter"/>
</dbReference>
<dbReference type="Gene3D" id="1.20.1070.10">
    <property type="entry name" value="Rhodopsin 7-helix transmembrane proteins"/>
    <property type="match status" value="1"/>
</dbReference>
<feature type="transmembrane region" description="Helical" evidence="10">
    <location>
        <begin position="230"/>
        <end position="252"/>
    </location>
</feature>
<keyword evidence="5 10" id="KW-1133">Transmembrane helix</keyword>
<dbReference type="OrthoDB" id="10053709at2759"/>
<feature type="disulfide bond" evidence="9">
    <location>
        <begin position="67"/>
        <end position="113"/>
    </location>
</feature>
<dbReference type="Pfam" id="PF01534">
    <property type="entry name" value="Frizzled"/>
    <property type="match status" value="1"/>
</dbReference>
<keyword evidence="8" id="KW-0675">Receptor</keyword>
<dbReference type="Gene3D" id="1.10.2000.10">
    <property type="entry name" value="Frizzled cysteine-rich domain"/>
    <property type="match status" value="1"/>
</dbReference>
<dbReference type="AlphaFoldDB" id="T1DBJ2"/>
<dbReference type="PANTHER" id="PTHR11309">
    <property type="entry name" value="FRIZZLED"/>
    <property type="match status" value="1"/>
</dbReference>
<feature type="disulfide bond" evidence="9">
    <location>
        <begin position="59"/>
        <end position="120"/>
    </location>
</feature>
<dbReference type="Pfam" id="PF01392">
    <property type="entry name" value="Fz"/>
    <property type="match status" value="1"/>
</dbReference>
<feature type="transmembrane region" description="Helical" evidence="10">
    <location>
        <begin position="392"/>
        <end position="418"/>
    </location>
</feature>
<feature type="transmembrane region" description="Helical" evidence="10">
    <location>
        <begin position="493"/>
        <end position="515"/>
    </location>
</feature>
<feature type="disulfide bond" evidence="9">
    <location>
        <begin position="104"/>
        <end position="142"/>
    </location>
</feature>
<dbReference type="SMART" id="SM00063">
    <property type="entry name" value="FRI"/>
    <property type="match status" value="1"/>
</dbReference>
<keyword evidence="4 10" id="KW-0812">Transmembrane</keyword>
<evidence type="ECO:0000256" key="5">
    <source>
        <dbReference type="ARBA" id="ARBA00022989"/>
    </source>
</evidence>
<dbReference type="PROSITE" id="PS50038">
    <property type="entry name" value="FZ"/>
    <property type="match status" value="1"/>
</dbReference>
<evidence type="ECO:0000256" key="10">
    <source>
        <dbReference type="SAM" id="Phobius"/>
    </source>
</evidence>
<dbReference type="InterPro" id="IPR020067">
    <property type="entry name" value="Frizzled_dom"/>
</dbReference>
<dbReference type="GO" id="GO:0005886">
    <property type="term" value="C:plasma membrane"/>
    <property type="evidence" value="ECO:0007669"/>
    <property type="project" value="TreeGrafter"/>
</dbReference>
<dbReference type="InterPro" id="IPR000539">
    <property type="entry name" value="Frizzled/Smoothened_7TM"/>
</dbReference>
<keyword evidence="6 10" id="KW-0472">Membrane</keyword>
<dbReference type="PANTHER" id="PTHR11309:SF126">
    <property type="entry name" value="FRIZZLED-2"/>
    <property type="match status" value="1"/>
</dbReference>